<dbReference type="EMBL" id="CP043450">
    <property type="protein sequence ID" value="QEM12383.1"/>
    <property type="molecule type" value="Genomic_DNA"/>
</dbReference>
<reference evidence="1" key="1">
    <citation type="submission" date="2019-08" db="EMBL/GenBank/DDBJ databases">
        <title>Comparative genome analysis confer to the adaptation heavy metal polluted environment.</title>
        <authorList>
            <person name="Li Y."/>
        </authorList>
    </citation>
    <scope>NUCLEOTIDE SEQUENCE [LARGE SCALE GENOMIC DNA]</scope>
    <source>
        <strain evidence="1">P1</strain>
    </source>
</reference>
<dbReference type="AlphaFoldDB" id="A0A5C1I321"/>
<evidence type="ECO:0000313" key="1">
    <source>
        <dbReference type="EMBL" id="QEM12383.1"/>
    </source>
</evidence>
<gene>
    <name evidence="1" type="ORF">DEO27_020965</name>
</gene>
<keyword evidence="2" id="KW-1185">Reference proteome</keyword>
<proteinExistence type="predicted"/>
<sequence>MEANLEAQMISKPRCPSCGKKLVYEVKMEWFFMLLKKFYAVRKFFCVNCMSGRYVWGKGGNL</sequence>
<dbReference type="KEGG" id="mrub:DEO27_020965"/>
<evidence type="ECO:0000313" key="2">
    <source>
        <dbReference type="Proteomes" id="UP000251402"/>
    </source>
</evidence>
<protein>
    <submittedName>
        <fullName evidence="1">Uncharacterized protein</fullName>
    </submittedName>
</protein>
<organism evidence="1 2">
    <name type="scientific">Mucilaginibacter rubeus</name>
    <dbReference type="NCBI Taxonomy" id="2027860"/>
    <lineage>
        <taxon>Bacteria</taxon>
        <taxon>Pseudomonadati</taxon>
        <taxon>Bacteroidota</taxon>
        <taxon>Sphingobacteriia</taxon>
        <taxon>Sphingobacteriales</taxon>
        <taxon>Sphingobacteriaceae</taxon>
        <taxon>Mucilaginibacter</taxon>
    </lineage>
</organism>
<accession>A0A5C1I321</accession>
<name>A0A5C1I321_9SPHI</name>
<dbReference type="RefSeq" id="WP_112575420.1">
    <property type="nucleotide sequence ID" value="NZ_CP043450.1"/>
</dbReference>
<dbReference type="Proteomes" id="UP000251402">
    <property type="component" value="Chromosome"/>
</dbReference>